<dbReference type="EMBL" id="MAIC01000013">
    <property type="protein sequence ID" value="OPB75969.1"/>
    <property type="molecule type" value="Genomic_DNA"/>
</dbReference>
<feature type="domain" description="UvrD-like helicase ATP-binding" evidence="11">
    <location>
        <begin position="1"/>
        <end position="284"/>
    </location>
</feature>
<evidence type="ECO:0000256" key="2">
    <source>
        <dbReference type="ARBA" id="ARBA00022741"/>
    </source>
</evidence>
<dbReference type="Pfam" id="PF13361">
    <property type="entry name" value="UvrD_C"/>
    <property type="match status" value="1"/>
</dbReference>
<evidence type="ECO:0000256" key="8">
    <source>
        <dbReference type="ARBA" id="ARBA00034808"/>
    </source>
</evidence>
<dbReference type="InterPro" id="IPR000212">
    <property type="entry name" value="DNA_helicase_UvrD/REP"/>
</dbReference>
<keyword evidence="6" id="KW-0413">Isomerase</keyword>
<dbReference type="InterPro" id="IPR027417">
    <property type="entry name" value="P-loop_NTPase"/>
</dbReference>
<evidence type="ECO:0000313" key="13">
    <source>
        <dbReference type="EMBL" id="OPB84636.1"/>
    </source>
</evidence>
<dbReference type="PROSITE" id="PS51198">
    <property type="entry name" value="UVRD_HELICASE_ATP_BIND"/>
    <property type="match status" value="1"/>
</dbReference>
<comment type="catalytic activity">
    <reaction evidence="9">
        <text>ATP + H2O = ADP + phosphate + H(+)</text>
        <dbReference type="Rhea" id="RHEA:13065"/>
        <dbReference type="ChEBI" id="CHEBI:15377"/>
        <dbReference type="ChEBI" id="CHEBI:15378"/>
        <dbReference type="ChEBI" id="CHEBI:30616"/>
        <dbReference type="ChEBI" id="CHEBI:43474"/>
        <dbReference type="ChEBI" id="CHEBI:456216"/>
        <dbReference type="EC" id="5.6.2.4"/>
    </reaction>
</comment>
<dbReference type="EC" id="5.6.2.4" evidence="8"/>
<dbReference type="Pfam" id="PF00580">
    <property type="entry name" value="UvrD-helicase"/>
    <property type="match status" value="1"/>
</dbReference>
<keyword evidence="4 10" id="KW-0347">Helicase</keyword>
<dbReference type="GO" id="GO:0043138">
    <property type="term" value="F:3'-5' DNA helicase activity"/>
    <property type="evidence" value="ECO:0007669"/>
    <property type="project" value="UniProtKB-EC"/>
</dbReference>
<dbReference type="GO" id="GO:0003677">
    <property type="term" value="F:DNA binding"/>
    <property type="evidence" value="ECO:0007669"/>
    <property type="project" value="InterPro"/>
</dbReference>
<dbReference type="PANTHER" id="PTHR11070">
    <property type="entry name" value="UVRD / RECB / PCRA DNA HELICASE FAMILY MEMBER"/>
    <property type="match status" value="1"/>
</dbReference>
<reference evidence="12 15" key="1">
    <citation type="submission" date="2016-06" db="EMBL/GenBank/DDBJ databases">
        <authorList>
            <person name="Nicholson A.C."/>
        </authorList>
    </citation>
    <scope>NUCLEOTIDE SEQUENCE [LARGE SCALE GENOMIC DNA]</scope>
    <source>
        <strain evidence="12 15">G4123</strain>
    </source>
</reference>
<keyword evidence="3 10" id="KW-0378">Hydrolase</keyword>
<evidence type="ECO:0000256" key="1">
    <source>
        <dbReference type="ARBA" id="ARBA00009922"/>
    </source>
</evidence>
<dbReference type="AlphaFoldDB" id="A0AAJ3ND41"/>
<proteinExistence type="inferred from homology"/>
<comment type="similarity">
    <text evidence="1">Belongs to the helicase family. UvrD subfamily.</text>
</comment>
<evidence type="ECO:0000256" key="10">
    <source>
        <dbReference type="PROSITE-ProRule" id="PRU00560"/>
    </source>
</evidence>
<evidence type="ECO:0000256" key="6">
    <source>
        <dbReference type="ARBA" id="ARBA00023235"/>
    </source>
</evidence>
<dbReference type="GO" id="GO:0000725">
    <property type="term" value="P:recombinational repair"/>
    <property type="evidence" value="ECO:0007669"/>
    <property type="project" value="TreeGrafter"/>
</dbReference>
<organism evidence="12 15">
    <name type="scientific">Elizabethkingia ursingii</name>
    <dbReference type="NCBI Taxonomy" id="1756150"/>
    <lineage>
        <taxon>Bacteria</taxon>
        <taxon>Pseudomonadati</taxon>
        <taxon>Bacteroidota</taxon>
        <taxon>Flavobacteriia</taxon>
        <taxon>Flavobacteriales</taxon>
        <taxon>Weeksellaceae</taxon>
        <taxon>Elizabethkingia</taxon>
    </lineage>
</organism>
<dbReference type="Proteomes" id="UP000190016">
    <property type="component" value="Unassembled WGS sequence"/>
</dbReference>
<comment type="catalytic activity">
    <reaction evidence="7">
        <text>Couples ATP hydrolysis with the unwinding of duplex DNA by translocating in the 3'-5' direction.</text>
        <dbReference type="EC" id="5.6.2.4"/>
    </reaction>
</comment>
<keyword evidence="14" id="KW-1185">Reference proteome</keyword>
<feature type="binding site" evidence="10">
    <location>
        <begin position="21"/>
        <end position="28"/>
    </location>
    <ligand>
        <name>ATP</name>
        <dbReference type="ChEBI" id="CHEBI:30616"/>
    </ligand>
</feature>
<accession>A0AAJ3ND41</accession>
<dbReference type="SUPFAM" id="SSF52540">
    <property type="entry name" value="P-loop containing nucleoside triphosphate hydrolases"/>
    <property type="match status" value="1"/>
</dbReference>
<dbReference type="Proteomes" id="UP000190816">
    <property type="component" value="Unassembled WGS sequence"/>
</dbReference>
<dbReference type="InterPro" id="IPR014017">
    <property type="entry name" value="DNA_helicase_UvrD-like_C"/>
</dbReference>
<sequence length="559" mass="64592">MSIELLSDTLIDTTHHFKVSAGPGAGKTFWVVNHIKNVIQNSKILTASKKILCITYTNTAAETIQNRLGSSSLQVEVLTIHSFLYNHLIKPYISFIAESYDFEVSSLDGHDDTIHSNYQFIQEWKTKTKQLRIKDDNAIIAAFERMRWKLDNDELIVKPDYPMKADDYAIKNTSYYEYKKMAWTKGTLHHDDVLFFAFHILKKFPYISKVISSKFPYIFIDEFQDSNPIQVSIIKNFAKLSTIGVIGDIAQSIYEFQGADSKQFQTFNLNNSKTYHLNKNRRSSNEIIDFLNIIRTDLKQDYHRNISFPKPILFVGDMVEALKQAKTNCPGENIHTLAWDNLTSNAMKIEINGSSLDRELLKKLKQIDSNSHRANLIYHSINAIALAKESKFKEAIKFLEKYITYKNDKIGGKKKALRYLTKMLKNFDAYKNSSLLEFSNYLKTEIDNSLAKVTAGKAKEFYESNSFQNLFLCVNILEDTSLNRTIHKSKGDEFRNVLLVVKDQKNLEFIHSPKLHEKEEHRIYYVGVSRAQNRLFICVPTLDNETEELLKDKISIQTV</sequence>
<evidence type="ECO:0000256" key="3">
    <source>
        <dbReference type="ARBA" id="ARBA00022801"/>
    </source>
</evidence>
<dbReference type="Gene3D" id="3.40.50.300">
    <property type="entry name" value="P-loop containing nucleotide triphosphate hydrolases"/>
    <property type="match status" value="2"/>
</dbReference>
<keyword evidence="2 10" id="KW-0547">Nucleotide-binding</keyword>
<evidence type="ECO:0000313" key="14">
    <source>
        <dbReference type="Proteomes" id="UP000190016"/>
    </source>
</evidence>
<dbReference type="GO" id="GO:0005829">
    <property type="term" value="C:cytosol"/>
    <property type="evidence" value="ECO:0007669"/>
    <property type="project" value="TreeGrafter"/>
</dbReference>
<evidence type="ECO:0000256" key="5">
    <source>
        <dbReference type="ARBA" id="ARBA00022840"/>
    </source>
</evidence>
<protein>
    <recommendedName>
        <fullName evidence="8">DNA 3'-5' helicase</fullName>
        <ecNumber evidence="8">5.6.2.4</ecNumber>
    </recommendedName>
</protein>
<comment type="caution">
    <text evidence="12">The sequence shown here is derived from an EMBL/GenBank/DDBJ whole genome shotgun (WGS) entry which is preliminary data.</text>
</comment>
<dbReference type="InterPro" id="IPR013986">
    <property type="entry name" value="DExx_box_DNA_helicase_dom_sf"/>
</dbReference>
<dbReference type="PANTHER" id="PTHR11070:SF3">
    <property type="entry name" value="DNA 3'-5' HELICASE"/>
    <property type="match status" value="1"/>
</dbReference>
<evidence type="ECO:0000259" key="11">
    <source>
        <dbReference type="PROSITE" id="PS51198"/>
    </source>
</evidence>
<keyword evidence="5 10" id="KW-0067">ATP-binding</keyword>
<evidence type="ECO:0000313" key="12">
    <source>
        <dbReference type="EMBL" id="OPB75969.1"/>
    </source>
</evidence>
<dbReference type="Gene3D" id="1.10.10.160">
    <property type="match status" value="1"/>
</dbReference>
<evidence type="ECO:0000256" key="7">
    <source>
        <dbReference type="ARBA" id="ARBA00034617"/>
    </source>
</evidence>
<dbReference type="GO" id="GO:0005524">
    <property type="term" value="F:ATP binding"/>
    <property type="evidence" value="ECO:0007669"/>
    <property type="project" value="UniProtKB-UniRule"/>
</dbReference>
<dbReference type="Gene3D" id="1.10.486.10">
    <property type="entry name" value="PCRA, domain 4"/>
    <property type="match status" value="1"/>
</dbReference>
<name>A0AAJ3ND41_9FLAO</name>
<evidence type="ECO:0000313" key="15">
    <source>
        <dbReference type="Proteomes" id="UP000190816"/>
    </source>
</evidence>
<reference evidence="13 14" key="2">
    <citation type="submission" date="2016-07" db="EMBL/GenBank/DDBJ databases">
        <title>Revisiting the Taxonomy of the Elizabethkingia Genus based on Whole-Genome Sequencing, Optical Mapping, and MALDI-TOF.</title>
        <authorList>
            <person name="Nicholson A.C."/>
        </authorList>
    </citation>
    <scope>NUCLEOTIDE SEQUENCE [LARGE SCALE GENOMIC DNA]</scope>
    <source>
        <strain evidence="13 14">C1558</strain>
    </source>
</reference>
<dbReference type="EMBL" id="MBDS01000019">
    <property type="protein sequence ID" value="OPB84636.1"/>
    <property type="molecule type" value="Genomic_DNA"/>
</dbReference>
<dbReference type="GO" id="GO:0016787">
    <property type="term" value="F:hydrolase activity"/>
    <property type="evidence" value="ECO:0007669"/>
    <property type="project" value="UniProtKB-UniRule"/>
</dbReference>
<dbReference type="InterPro" id="IPR014016">
    <property type="entry name" value="UvrD-like_ATP-bd"/>
</dbReference>
<evidence type="ECO:0000256" key="4">
    <source>
        <dbReference type="ARBA" id="ARBA00022806"/>
    </source>
</evidence>
<evidence type="ECO:0000256" key="9">
    <source>
        <dbReference type="ARBA" id="ARBA00048988"/>
    </source>
</evidence>
<dbReference type="KEGG" id="ego:BBD34_14815"/>
<gene>
    <name evidence="12" type="ORF">BAY32_04185</name>
    <name evidence="13" type="ORF">BB021_14865</name>
</gene>
<dbReference type="RefSeq" id="WP_078404221.1">
    <property type="nucleotide sequence ID" value="NZ_CP016377.1"/>
</dbReference>